<comment type="subcellular location">
    <subcellularLocation>
        <location evidence="1">Membrane</location>
    </subcellularLocation>
</comment>
<evidence type="ECO:0000313" key="7">
    <source>
        <dbReference type="Proteomes" id="UP000494329"/>
    </source>
</evidence>
<feature type="transmembrane region" description="Helical" evidence="5">
    <location>
        <begin position="6"/>
        <end position="22"/>
    </location>
</feature>
<evidence type="ECO:0000256" key="5">
    <source>
        <dbReference type="SAM" id="Phobius"/>
    </source>
</evidence>
<protein>
    <submittedName>
        <fullName evidence="6">Inner membrane protein YecN</fullName>
    </submittedName>
</protein>
<dbReference type="SUPFAM" id="SSF161084">
    <property type="entry name" value="MAPEG domain-like"/>
    <property type="match status" value="1"/>
</dbReference>
<organism evidence="6 7">
    <name type="scientific">Paraburkholderia solisilvae</name>
    <dbReference type="NCBI Taxonomy" id="624376"/>
    <lineage>
        <taxon>Bacteria</taxon>
        <taxon>Pseudomonadati</taxon>
        <taxon>Pseudomonadota</taxon>
        <taxon>Betaproteobacteria</taxon>
        <taxon>Burkholderiales</taxon>
        <taxon>Burkholderiaceae</taxon>
        <taxon>Paraburkholderia</taxon>
    </lineage>
</organism>
<gene>
    <name evidence="6" type="primary">yecN</name>
    <name evidence="6" type="ORF">LMG29739_01895</name>
</gene>
<reference evidence="6 7" key="1">
    <citation type="submission" date="2020-04" db="EMBL/GenBank/DDBJ databases">
        <authorList>
            <person name="De Canck E."/>
        </authorList>
    </citation>
    <scope>NUCLEOTIDE SEQUENCE [LARGE SCALE GENOMIC DNA]</scope>
    <source>
        <strain evidence="6 7">LMG 29739</strain>
    </source>
</reference>
<keyword evidence="4 5" id="KW-0472">Membrane</keyword>
<keyword evidence="7" id="KW-1185">Reference proteome</keyword>
<dbReference type="RefSeq" id="WP_175110627.1">
    <property type="nucleotide sequence ID" value="NZ_CADIKF010000011.1"/>
</dbReference>
<dbReference type="Pfam" id="PF01124">
    <property type="entry name" value="MAPEG"/>
    <property type="match status" value="1"/>
</dbReference>
<dbReference type="EMBL" id="CADIKF010000011">
    <property type="protein sequence ID" value="CAB3754113.1"/>
    <property type="molecule type" value="Genomic_DNA"/>
</dbReference>
<dbReference type="PANTHER" id="PTHR35814:SF1">
    <property type="entry name" value="GLUTATHIONE S-TRANSFERASE-RELATED"/>
    <property type="match status" value="1"/>
</dbReference>
<evidence type="ECO:0000313" key="6">
    <source>
        <dbReference type="EMBL" id="CAB3754113.1"/>
    </source>
</evidence>
<dbReference type="GO" id="GO:0016020">
    <property type="term" value="C:membrane"/>
    <property type="evidence" value="ECO:0007669"/>
    <property type="project" value="UniProtKB-SubCell"/>
</dbReference>
<evidence type="ECO:0000256" key="1">
    <source>
        <dbReference type="ARBA" id="ARBA00004370"/>
    </source>
</evidence>
<dbReference type="PANTHER" id="PTHR35814">
    <property type="match status" value="1"/>
</dbReference>
<accession>A0A6J5DJJ2</accession>
<keyword evidence="3 5" id="KW-1133">Transmembrane helix</keyword>
<sequence length="135" mass="14780">MPLHTSLGFAGALALLNLWLAYRCVRIRLNGPGGVGDLGIPELRARMRAHANFAEYTPCVLILTALLEYAGGSQAWLQGLGAVYIAARILHAFGMERPRFTMQFIGALGTWLVLLGLAVWAIWLVIPHSMAKSFF</sequence>
<dbReference type="Gene3D" id="1.20.120.550">
    <property type="entry name" value="Membrane associated eicosanoid/glutathione metabolism-like domain"/>
    <property type="match status" value="1"/>
</dbReference>
<dbReference type="Proteomes" id="UP000494329">
    <property type="component" value="Unassembled WGS sequence"/>
</dbReference>
<evidence type="ECO:0000256" key="4">
    <source>
        <dbReference type="ARBA" id="ARBA00023136"/>
    </source>
</evidence>
<dbReference type="InterPro" id="IPR023352">
    <property type="entry name" value="MAPEG-like_dom_sf"/>
</dbReference>
<evidence type="ECO:0000256" key="3">
    <source>
        <dbReference type="ARBA" id="ARBA00022989"/>
    </source>
</evidence>
<keyword evidence="2 5" id="KW-0812">Transmembrane</keyword>
<feature type="transmembrane region" description="Helical" evidence="5">
    <location>
        <begin position="105"/>
        <end position="126"/>
    </location>
</feature>
<name>A0A6J5DJJ2_9BURK</name>
<dbReference type="AlphaFoldDB" id="A0A6J5DJJ2"/>
<dbReference type="InterPro" id="IPR001129">
    <property type="entry name" value="Membr-assoc_MAPEG"/>
</dbReference>
<proteinExistence type="predicted"/>
<evidence type="ECO:0000256" key="2">
    <source>
        <dbReference type="ARBA" id="ARBA00022692"/>
    </source>
</evidence>